<evidence type="ECO:0000256" key="1">
    <source>
        <dbReference type="SAM" id="MobiDB-lite"/>
    </source>
</evidence>
<feature type="region of interest" description="Disordered" evidence="1">
    <location>
        <begin position="256"/>
        <end position="357"/>
    </location>
</feature>
<feature type="compositionally biased region" description="Basic residues" evidence="1">
    <location>
        <begin position="292"/>
        <end position="301"/>
    </location>
</feature>
<evidence type="ECO:0000313" key="2">
    <source>
        <dbReference type="EMBL" id="XCH42771.1"/>
    </source>
</evidence>
<accession>A0AAU8GQ35</accession>
<name>A0AAU8GQ35_9CAUD</name>
<protein>
    <submittedName>
        <fullName evidence="2">RecT-like DNA pairing protein</fullName>
    </submittedName>
</protein>
<gene>
    <name evidence="2" type="primary">59</name>
    <name evidence="2" type="ORF">PBI_FAREWELL_59</name>
</gene>
<reference evidence="2" key="1">
    <citation type="submission" date="2024-04" db="EMBL/GenBank/DDBJ databases">
        <authorList>
            <person name="Adelman N."/>
            <person name="Griciute V."/>
            <person name="Hart J."/>
            <person name="Matonsi M."/>
            <person name="Molloy S.D."/>
            <person name="Viland M.D."/>
            <person name="Lewis C.M."/>
            <person name="Garlena R.A."/>
            <person name="Russell D.A."/>
            <person name="Jacobs-Sera D."/>
            <person name="Hatfull G.F."/>
        </authorList>
    </citation>
    <scope>NUCLEOTIDE SEQUENCE</scope>
</reference>
<sequence length="448" mass="48565">MTTALDTVRESELTVLPPKQRASSTAIAMLQEHNELMEMAYGLASKMVQTQFVPTRFRGKDKAEDATAAILYGMELGLNPIQSLQRVIPIHGQPSLEARTMVALLQAKGYKVKTRAQSDTAVTVWGKDLDGEEYETTWTIERAMKAGYVPRPSSPDSQCRPDVDDDWVTVTKTWDGKTKKSVVGNMKYITDPQAMLKAKAQAEVCREIAPEVLLGIGYSREDLESERWDDDDFGPRTVQSTRGDAINIGTILAAEESAPTSSGLGSKIQPPKEPQRAEAEPEPEPAAEDKPARKRASRAKSKTTPAADADAGEAGPGQDGENDQGQGAEPSSGANTPSDPGDQEPAAPATESKPKTAMRKAVENRLFTLFNGVPAQIGDGVKVTREERLAVYRQVIGRDDINSTDDLENHEVAAVCDQLFTWGQENKLADEFNEIRNAIAIAQAAGGQ</sequence>
<proteinExistence type="predicted"/>
<organism evidence="2">
    <name type="scientific">Mycobacterium phage Farewell</name>
    <dbReference type="NCBI Taxonomy" id="3158893"/>
    <lineage>
        <taxon>Viruses</taxon>
        <taxon>Duplodnaviria</taxon>
        <taxon>Heunggongvirae</taxon>
        <taxon>Uroviricota</taxon>
        <taxon>Caudoviricetes</taxon>
    </lineage>
</organism>
<dbReference type="EMBL" id="PP750958">
    <property type="protein sequence ID" value="XCH42771.1"/>
    <property type="molecule type" value="Genomic_DNA"/>
</dbReference>